<evidence type="ECO:0000259" key="3">
    <source>
        <dbReference type="Pfam" id="PF11611"/>
    </source>
</evidence>
<gene>
    <name evidence="4" type="ORF">MHL29_04495</name>
</gene>
<comment type="caution">
    <text evidence="4">The sequence shown here is derived from an EMBL/GenBank/DDBJ whole genome shotgun (WGS) entry which is preliminary data.</text>
</comment>
<dbReference type="InterPro" id="IPR029051">
    <property type="entry name" value="DUF4352"/>
</dbReference>
<dbReference type="Gene3D" id="2.60.40.1240">
    <property type="match status" value="1"/>
</dbReference>
<reference evidence="4 5" key="1">
    <citation type="submission" date="2022-02" db="EMBL/GenBank/DDBJ databases">
        <title>Uncovering new skin microbiome diversity through culturing and metagenomics.</title>
        <authorList>
            <person name="Conlan S."/>
            <person name="Deming C."/>
            <person name="Nisc Comparative Sequencing Program N."/>
            <person name="Segre J.A."/>
        </authorList>
    </citation>
    <scope>NUCLEOTIDE SEQUENCE [LARGE SCALE GENOMIC DNA]</scope>
    <source>
        <strain evidence="4 5">ACRQZ</strain>
    </source>
</reference>
<evidence type="ECO:0000313" key="4">
    <source>
        <dbReference type="EMBL" id="MCG7321155.1"/>
    </source>
</evidence>
<keyword evidence="5" id="KW-1185">Reference proteome</keyword>
<evidence type="ECO:0000256" key="2">
    <source>
        <dbReference type="SAM" id="MobiDB-lite"/>
    </source>
</evidence>
<keyword evidence="1" id="KW-0732">Signal</keyword>
<proteinExistence type="predicted"/>
<accession>A0ABS9Q1I7</accession>
<organism evidence="4 5">
    <name type="scientific">Arsenicicoccus bolidensis</name>
    <dbReference type="NCBI Taxonomy" id="229480"/>
    <lineage>
        <taxon>Bacteria</taxon>
        <taxon>Bacillati</taxon>
        <taxon>Actinomycetota</taxon>
        <taxon>Actinomycetes</taxon>
        <taxon>Micrococcales</taxon>
        <taxon>Intrasporangiaceae</taxon>
        <taxon>Arsenicicoccus</taxon>
    </lineage>
</organism>
<dbReference type="RefSeq" id="WP_019287118.1">
    <property type="nucleotide sequence ID" value="NZ_JAKRCV010000008.1"/>
</dbReference>
<protein>
    <submittedName>
        <fullName evidence="4">DUF4352 domain-containing protein</fullName>
    </submittedName>
</protein>
<dbReference type="Proteomes" id="UP001521931">
    <property type="component" value="Unassembled WGS sequence"/>
</dbReference>
<feature type="region of interest" description="Disordered" evidence="2">
    <location>
        <begin position="80"/>
        <end position="99"/>
    </location>
</feature>
<evidence type="ECO:0000313" key="5">
    <source>
        <dbReference type="Proteomes" id="UP001521931"/>
    </source>
</evidence>
<dbReference type="InterPro" id="IPR029050">
    <property type="entry name" value="Immunoprotect_excell_Ig-like"/>
</dbReference>
<dbReference type="Pfam" id="PF11611">
    <property type="entry name" value="DUF4352"/>
    <property type="match status" value="1"/>
</dbReference>
<feature type="domain" description="DUF4352" evidence="3">
    <location>
        <begin position="100"/>
        <end position="225"/>
    </location>
</feature>
<dbReference type="EMBL" id="JAKRCV010000008">
    <property type="protein sequence ID" value="MCG7321155.1"/>
    <property type="molecule type" value="Genomic_DNA"/>
</dbReference>
<sequence length="230" mass="23440">MTDPALTPNPANSPAPQKNWFARHKILTGAMAVVLLGAFGSAMGGGNEPASSSTATPSSPAATASAPVAAKAAAAPAKAPAAPATTQAQEAPAAEAPAVGIGTPVNDGKFEFTVKSVKCGITSVGPDFMAEKAQGEFCRVTLRVRNKDKAPQMMFADSQKAFAGESEYSANSMASITDASANNTQSVWMENINPGNAVQGNLFFDVPKGTKLTKLVLHDSAFSGGVDVKL</sequence>
<evidence type="ECO:0000256" key="1">
    <source>
        <dbReference type="ARBA" id="ARBA00022729"/>
    </source>
</evidence>
<name>A0ABS9Q1I7_9MICO</name>